<dbReference type="SUPFAM" id="SSF47413">
    <property type="entry name" value="lambda repressor-like DNA-binding domains"/>
    <property type="match status" value="1"/>
</dbReference>
<reference evidence="1 2" key="1">
    <citation type="submission" date="2016-10" db="EMBL/GenBank/DDBJ databases">
        <authorList>
            <person name="de Groot N.N."/>
        </authorList>
    </citation>
    <scope>NUCLEOTIDE SEQUENCE [LARGE SCALE GENOMIC DNA]</scope>
    <source>
        <strain evidence="1 2">DSM 373</strain>
    </source>
</reference>
<accession>A0A1H6ZI35</accession>
<dbReference type="GO" id="GO:0003677">
    <property type="term" value="F:DNA binding"/>
    <property type="evidence" value="ECO:0007669"/>
    <property type="project" value="UniProtKB-KW"/>
</dbReference>
<evidence type="ECO:0000313" key="2">
    <source>
        <dbReference type="Proteomes" id="UP000199250"/>
    </source>
</evidence>
<dbReference type="OrthoDB" id="7007021at2"/>
<dbReference type="EMBL" id="FNYQ01000128">
    <property type="protein sequence ID" value="SEJ53089.1"/>
    <property type="molecule type" value="Genomic_DNA"/>
</dbReference>
<gene>
    <name evidence="1" type="ORF">SAMN04244572_04363</name>
</gene>
<name>A0A1H6ZI35_9GAMM</name>
<protein>
    <submittedName>
        <fullName evidence="1">DNA-binding transcriptional regulator Cro</fullName>
    </submittedName>
</protein>
<dbReference type="AlphaFoldDB" id="A0A1H6ZI35"/>
<dbReference type="Gene3D" id="1.10.260.40">
    <property type="entry name" value="lambda repressor-like DNA-binding domains"/>
    <property type="match status" value="1"/>
</dbReference>
<keyword evidence="1" id="KW-0238">DNA-binding</keyword>
<evidence type="ECO:0000313" key="1">
    <source>
        <dbReference type="EMBL" id="SEJ53089.1"/>
    </source>
</evidence>
<dbReference type="InterPro" id="IPR010982">
    <property type="entry name" value="Lambda_DNA-bd_dom_sf"/>
</dbReference>
<sequence length="70" mass="7475">MNIHQRLVEHFGTQDLTAKALGVHQTTVSDWVRGKCGMGAVPALIAEQVTDGVFKAVDLCPSLKRAKSAA</sequence>
<dbReference type="Proteomes" id="UP000199250">
    <property type="component" value="Unassembled WGS sequence"/>
</dbReference>
<proteinExistence type="predicted"/>
<organism evidence="1 2">
    <name type="scientific">Azotobacter beijerinckii</name>
    <dbReference type="NCBI Taxonomy" id="170623"/>
    <lineage>
        <taxon>Bacteria</taxon>
        <taxon>Pseudomonadati</taxon>
        <taxon>Pseudomonadota</taxon>
        <taxon>Gammaproteobacteria</taxon>
        <taxon>Pseudomonadales</taxon>
        <taxon>Pseudomonadaceae</taxon>
        <taxon>Azotobacter</taxon>
    </lineage>
</organism>